<dbReference type="EMBL" id="JBCEWA010000002">
    <property type="protein sequence ID" value="MEL5987372.1"/>
    <property type="molecule type" value="Genomic_DNA"/>
</dbReference>
<evidence type="ECO:0000313" key="1">
    <source>
        <dbReference type="EMBL" id="MEL5987372.1"/>
    </source>
</evidence>
<dbReference type="Pfam" id="PF11104">
    <property type="entry name" value="PilM_2"/>
    <property type="match status" value="1"/>
</dbReference>
<dbReference type="RefSeq" id="WP_087680352.1">
    <property type="nucleotide sequence ID" value="NZ_JBBCRB010000002.1"/>
</dbReference>
<dbReference type="InterPro" id="IPR005883">
    <property type="entry name" value="PilM"/>
</dbReference>
<keyword evidence="2" id="KW-1185">Reference proteome</keyword>
<gene>
    <name evidence="1" type="primary">pilM</name>
    <name evidence="1" type="ORF">AAF454_02890</name>
</gene>
<sequence length="326" mass="37479">MLGNKKKTLSIVYNDFMVSMLAVVGSDLSKGITYQIPLQEGIVQHGRILDPDAFYRALQTPLKNLKIKKYHVRVIVPNHDVEMKQITIPENLTRFDEVDDYIFKEIGKSIHLAFETPIVDIYDEDPTDGEAMLFATERNEVDKIIEVVESLGQIPEVVDIKSLANLRTLEKVMPSYTEKTSMILDWSINEVTMSIVENHHVKLLRTHTIPTTQSDWMLKEQEAHSFTHTLSNHIEMYMDELSHAFVEIQHICQFYEISLNKGMKQVQQLIVLGDHPMLPKITELLRVKFPLEVVQITDEQVGEVFATYQLKHCSLLGLEMKEASMV</sequence>
<accession>A0ABU9LHG1</accession>
<dbReference type="Gene3D" id="3.30.420.40">
    <property type="match status" value="2"/>
</dbReference>
<organism evidence="1 2">
    <name type="scientific">Kurthia gibsonii</name>
    <dbReference type="NCBI Taxonomy" id="33946"/>
    <lineage>
        <taxon>Bacteria</taxon>
        <taxon>Bacillati</taxon>
        <taxon>Bacillota</taxon>
        <taxon>Bacilli</taxon>
        <taxon>Bacillales</taxon>
        <taxon>Caryophanaceae</taxon>
        <taxon>Kurthia</taxon>
    </lineage>
</organism>
<name>A0ABU9LHG1_9BACL</name>
<proteinExistence type="predicted"/>
<protein>
    <submittedName>
        <fullName evidence="1">Pilus assembly protein PilM</fullName>
    </submittedName>
</protein>
<reference evidence="1 2" key="1">
    <citation type="submission" date="2024-04" db="EMBL/GenBank/DDBJ databases">
        <authorList>
            <person name="Wu Y.S."/>
            <person name="Zhang L."/>
        </authorList>
    </citation>
    <scope>NUCLEOTIDE SEQUENCE [LARGE SCALE GENOMIC DNA]</scope>
    <source>
        <strain evidence="1 2">KG-01</strain>
    </source>
</reference>
<dbReference type="Gene3D" id="3.30.1490.300">
    <property type="match status" value="1"/>
</dbReference>
<evidence type="ECO:0000313" key="2">
    <source>
        <dbReference type="Proteomes" id="UP001398420"/>
    </source>
</evidence>
<comment type="caution">
    <text evidence="1">The sequence shown here is derived from an EMBL/GenBank/DDBJ whole genome shotgun (WGS) entry which is preliminary data.</text>
</comment>
<dbReference type="Proteomes" id="UP001398420">
    <property type="component" value="Unassembled WGS sequence"/>
</dbReference>